<proteinExistence type="predicted"/>
<keyword evidence="1" id="KW-1133">Transmembrane helix</keyword>
<gene>
    <name evidence="2" type="ORF">BM92_04700</name>
    <name evidence="3" type="ORF">C439_05950</name>
</gene>
<dbReference type="EMBL" id="AOLO01000007">
    <property type="protein sequence ID" value="EMA02099.1"/>
    <property type="molecule type" value="Genomic_DNA"/>
</dbReference>
<keyword evidence="4" id="KW-1185">Reference proteome</keyword>
<evidence type="ECO:0000313" key="2">
    <source>
        <dbReference type="EMBL" id="AHZ22003.1"/>
    </source>
</evidence>
<accession>M0J253</accession>
<dbReference type="EMBL" id="CP007551">
    <property type="protein sequence ID" value="AHZ22003.1"/>
    <property type="molecule type" value="Genomic_DNA"/>
</dbReference>
<feature type="transmembrane region" description="Helical" evidence="1">
    <location>
        <begin position="57"/>
        <end position="74"/>
    </location>
</feature>
<reference evidence="3 4" key="1">
    <citation type="journal article" date="2014" name="PLoS Genet.">
        <title>Phylogenetically driven sequencing of extremely halophilic archaea reveals strategies for static and dynamic osmo-response.</title>
        <authorList>
            <person name="Becker E.A."/>
            <person name="Seitzer P.M."/>
            <person name="Tritt A."/>
            <person name="Larsen D."/>
            <person name="Krusor M."/>
            <person name="Yao A.I."/>
            <person name="Wu D."/>
            <person name="Madern D."/>
            <person name="Eisen J.A."/>
            <person name="Darling A.E."/>
            <person name="Facciotti M.T."/>
        </authorList>
    </citation>
    <scope>NUCLEOTIDE SEQUENCE [LARGE SCALE GENOMIC DNA]</scope>
    <source>
        <strain evidence="3">ATCC 33500</strain>
        <strain evidence="4">ATCC 33500 / DSM 1411 / JCM 8866 / NBRC 14739 / NCIMB 2177 / R-4</strain>
    </source>
</reference>
<name>M0J253_HALMT</name>
<evidence type="ECO:0000313" key="5">
    <source>
        <dbReference type="Proteomes" id="UP000027075"/>
    </source>
</evidence>
<reference evidence="2 5" key="2">
    <citation type="submission" date="2014-04" db="EMBL/GenBank/DDBJ databases">
        <title>Transcriptional profiles of Haloferax mediterranei on the basis of nitrogen availability.</title>
        <authorList>
            <person name="Bautista V."/>
        </authorList>
    </citation>
    <scope>NUCLEOTIDE SEQUENCE [LARGE SCALE GENOMIC DNA]</scope>
    <source>
        <strain evidence="2">ATCC 33500</strain>
        <strain evidence="5">ATCC 33500 / DSM 1411 / JCM 8866 / NBRC 14739 / NCIMB 2177 / R-4</strain>
    </source>
</reference>
<protein>
    <submittedName>
        <fullName evidence="3">Uncharacterized protein</fullName>
    </submittedName>
</protein>
<feature type="transmembrane region" description="Helical" evidence="1">
    <location>
        <begin position="115"/>
        <end position="131"/>
    </location>
</feature>
<evidence type="ECO:0000313" key="3">
    <source>
        <dbReference type="EMBL" id="EMA02099.1"/>
    </source>
</evidence>
<dbReference type="Proteomes" id="UP000027075">
    <property type="component" value="Chromosome"/>
</dbReference>
<keyword evidence="1" id="KW-0472">Membrane</keyword>
<evidence type="ECO:0000313" key="4">
    <source>
        <dbReference type="Proteomes" id="UP000011603"/>
    </source>
</evidence>
<feature type="transmembrane region" description="Helical" evidence="1">
    <location>
        <begin position="137"/>
        <end position="158"/>
    </location>
</feature>
<keyword evidence="1" id="KW-0812">Transmembrane</keyword>
<dbReference type="Proteomes" id="UP000011603">
    <property type="component" value="Unassembled WGS sequence"/>
</dbReference>
<feature type="transmembrane region" description="Helical" evidence="1">
    <location>
        <begin position="12"/>
        <end position="29"/>
    </location>
</feature>
<organism evidence="3 4">
    <name type="scientific">Haloferax mediterranei (strain ATCC 33500 / DSM 1411 / JCM 8866 / NBRC 14739 / NCIMB 2177 / R-4)</name>
    <name type="common">Halobacterium mediterranei</name>
    <dbReference type="NCBI Taxonomy" id="523841"/>
    <lineage>
        <taxon>Archaea</taxon>
        <taxon>Methanobacteriati</taxon>
        <taxon>Methanobacteriota</taxon>
        <taxon>Stenosarchaea group</taxon>
        <taxon>Halobacteria</taxon>
        <taxon>Halobacteriales</taxon>
        <taxon>Haloferacaceae</taxon>
        <taxon>Haloferax</taxon>
    </lineage>
</organism>
<dbReference type="AlphaFoldDB" id="M0J253"/>
<feature type="transmembrane region" description="Helical" evidence="1">
    <location>
        <begin position="80"/>
        <end position="103"/>
    </location>
</feature>
<sequence>MDCSLPPTEITFFIILVTSMAVETTLLLYKDKSKFLGGFEEGEARVKKEVERYASKSLNLASITFAAIALVLGLDTPPQGALLMFSYGFVLLVISFKVEVFGAVRRIWWDLQQRIFNYGILSIILGIYLYIHQSRIQYEFVADLLVVAVVSIHIYEYYFDYKNH</sequence>
<evidence type="ECO:0000256" key="1">
    <source>
        <dbReference type="SAM" id="Phobius"/>
    </source>
</evidence>